<dbReference type="AlphaFoldDB" id="A0A081CZS5"/>
<evidence type="ECO:0000256" key="1">
    <source>
        <dbReference type="ARBA" id="ARBA00004429"/>
    </source>
</evidence>
<evidence type="ECO:0000256" key="7">
    <source>
        <dbReference type="ARBA" id="ARBA00022989"/>
    </source>
</evidence>
<keyword evidence="5" id="KW-0997">Cell inner membrane</keyword>
<dbReference type="InterPro" id="IPR000515">
    <property type="entry name" value="MetI-like"/>
</dbReference>
<proteinExistence type="inferred from homology"/>
<evidence type="ECO:0000256" key="6">
    <source>
        <dbReference type="ARBA" id="ARBA00022692"/>
    </source>
</evidence>
<feature type="transmembrane region" description="Helical" evidence="9">
    <location>
        <begin position="53"/>
        <end position="74"/>
    </location>
</feature>
<evidence type="ECO:0000256" key="8">
    <source>
        <dbReference type="ARBA" id="ARBA00023136"/>
    </source>
</evidence>
<dbReference type="Proteomes" id="UP000028701">
    <property type="component" value="Unassembled WGS sequence"/>
</dbReference>
<dbReference type="PANTHER" id="PTHR30614">
    <property type="entry name" value="MEMBRANE COMPONENT OF AMINO ACID ABC TRANSPORTER"/>
    <property type="match status" value="1"/>
</dbReference>
<dbReference type="PROSITE" id="PS50928">
    <property type="entry name" value="ABC_TM1"/>
    <property type="match status" value="1"/>
</dbReference>
<dbReference type="InterPro" id="IPR043429">
    <property type="entry name" value="ArtM/GltK/GlnP/TcyL/YhdX-like"/>
</dbReference>
<dbReference type="Pfam" id="PF00528">
    <property type="entry name" value="BPD_transp_1"/>
    <property type="match status" value="1"/>
</dbReference>
<comment type="similarity">
    <text evidence="2">Belongs to the binding-protein-dependent transport system permease family. HisMQ subfamily.</text>
</comment>
<comment type="caution">
    <text evidence="11">The sequence shown here is derived from an EMBL/GenBank/DDBJ whole genome shotgun (WGS) entry which is preliminary data.</text>
</comment>
<dbReference type="InterPro" id="IPR010065">
    <property type="entry name" value="AA_ABC_transptr_permease_3TM"/>
</dbReference>
<dbReference type="SUPFAM" id="SSF161098">
    <property type="entry name" value="MetI-like"/>
    <property type="match status" value="1"/>
</dbReference>
<evidence type="ECO:0000313" key="12">
    <source>
        <dbReference type="Proteomes" id="UP000028701"/>
    </source>
</evidence>
<dbReference type="GO" id="GO:0006865">
    <property type="term" value="P:amino acid transport"/>
    <property type="evidence" value="ECO:0007669"/>
    <property type="project" value="TreeGrafter"/>
</dbReference>
<keyword evidence="7 9" id="KW-1133">Transmembrane helix</keyword>
<protein>
    <submittedName>
        <fullName evidence="11">Octopine ABC transporter permease protein</fullName>
    </submittedName>
</protein>
<reference evidence="11 12" key="1">
    <citation type="submission" date="2014-08" db="EMBL/GenBank/DDBJ databases">
        <title>Whole genome shotgun sequence of Rhizobium rubi NBRC 13261.</title>
        <authorList>
            <person name="Katano-Makiyama Y."/>
            <person name="Hosoyama A."/>
            <person name="Hashimoto M."/>
            <person name="Hosoyama Y."/>
            <person name="Noguchi M."/>
            <person name="Tsuchikane K."/>
            <person name="Uohara A."/>
            <person name="Ohji S."/>
            <person name="Ichikawa N."/>
            <person name="Kimura A."/>
            <person name="Yamazoe A."/>
            <person name="Fujita N."/>
        </authorList>
    </citation>
    <scope>NUCLEOTIDE SEQUENCE [LARGE SCALE GENOMIC DNA]</scope>
    <source>
        <strain evidence="11 12">NBRC 13261</strain>
    </source>
</reference>
<keyword evidence="6 9" id="KW-0812">Transmembrane</keyword>
<dbReference type="Gene3D" id="1.10.3720.10">
    <property type="entry name" value="MetI-like"/>
    <property type="match status" value="1"/>
</dbReference>
<name>A0A081CZS5_9HYPH</name>
<dbReference type="NCBIfam" id="TIGR01726">
    <property type="entry name" value="HEQRo_perm_3TM"/>
    <property type="match status" value="1"/>
</dbReference>
<evidence type="ECO:0000256" key="9">
    <source>
        <dbReference type="RuleBase" id="RU363032"/>
    </source>
</evidence>
<dbReference type="GO" id="GO:0043190">
    <property type="term" value="C:ATP-binding cassette (ABC) transporter complex"/>
    <property type="evidence" value="ECO:0007669"/>
    <property type="project" value="InterPro"/>
</dbReference>
<feature type="transmembrane region" description="Helical" evidence="9">
    <location>
        <begin position="194"/>
        <end position="216"/>
    </location>
</feature>
<feature type="transmembrane region" description="Helical" evidence="9">
    <location>
        <begin position="20"/>
        <end position="41"/>
    </location>
</feature>
<dbReference type="OrthoDB" id="4404959at2"/>
<evidence type="ECO:0000313" key="11">
    <source>
        <dbReference type="EMBL" id="GAK72171.1"/>
    </source>
</evidence>
<evidence type="ECO:0000256" key="5">
    <source>
        <dbReference type="ARBA" id="ARBA00022519"/>
    </source>
</evidence>
<organism evidence="11 12">
    <name type="scientific">Agrobacterium rubi TR3 = NBRC 13261</name>
    <dbReference type="NCBI Taxonomy" id="1368415"/>
    <lineage>
        <taxon>Bacteria</taxon>
        <taxon>Pseudomonadati</taxon>
        <taxon>Pseudomonadota</taxon>
        <taxon>Alphaproteobacteria</taxon>
        <taxon>Hyphomicrobiales</taxon>
        <taxon>Rhizobiaceae</taxon>
        <taxon>Rhizobium/Agrobacterium group</taxon>
        <taxon>Agrobacterium</taxon>
    </lineage>
</organism>
<keyword evidence="4" id="KW-1003">Cell membrane</keyword>
<dbReference type="InterPro" id="IPR035906">
    <property type="entry name" value="MetI-like_sf"/>
</dbReference>
<evidence type="ECO:0000259" key="10">
    <source>
        <dbReference type="PROSITE" id="PS50928"/>
    </source>
</evidence>
<evidence type="ECO:0000256" key="3">
    <source>
        <dbReference type="ARBA" id="ARBA00022448"/>
    </source>
</evidence>
<comment type="subcellular location">
    <subcellularLocation>
        <location evidence="1">Cell inner membrane</location>
        <topology evidence="1">Multi-pass membrane protein</topology>
    </subcellularLocation>
    <subcellularLocation>
        <location evidence="9">Cell membrane</location>
        <topology evidence="9">Multi-pass membrane protein</topology>
    </subcellularLocation>
</comment>
<dbReference type="GO" id="GO:0022857">
    <property type="term" value="F:transmembrane transporter activity"/>
    <property type="evidence" value="ECO:0007669"/>
    <property type="project" value="InterPro"/>
</dbReference>
<dbReference type="eggNOG" id="COG4160">
    <property type="taxonomic scope" value="Bacteria"/>
</dbReference>
<dbReference type="EMBL" id="BBJU01000024">
    <property type="protein sequence ID" value="GAK72171.1"/>
    <property type="molecule type" value="Genomic_DNA"/>
</dbReference>
<keyword evidence="3 9" id="KW-0813">Transport</keyword>
<dbReference type="RefSeq" id="WP_012654956.1">
    <property type="nucleotide sequence ID" value="NZ_BBJU01000024.1"/>
</dbReference>
<gene>
    <name evidence="11" type="primary">occM</name>
    <name evidence="11" type="ORF">RRU01S_24_00480</name>
</gene>
<keyword evidence="8 9" id="KW-0472">Membrane</keyword>
<feature type="domain" description="ABC transmembrane type-1" evidence="10">
    <location>
        <begin position="17"/>
        <end position="215"/>
    </location>
</feature>
<evidence type="ECO:0000256" key="2">
    <source>
        <dbReference type="ARBA" id="ARBA00010072"/>
    </source>
</evidence>
<sequence length="241" mass="26427">MDIQLIIESFPKLIAAVPTTLALAFISLLIGFVVSVPVALMRLSKNRIVSSVAYGYVYLIRSTPLLVQMFLIYYGSAQFRGFLTEIGLWSSFREPWFCAILALALNTAAYTSEIIRGGIQAVPLGQIEAARAVGMSTVLQFRRIVFPIAIRQALPAYGNEVMLIIKSTSLASTITIVEVTGLAKQIISATYSPVEVFIVAGAIYLFITFIVSRLVILAEWWLNPHMRARVGGTAPKAVETH</sequence>
<evidence type="ECO:0000256" key="4">
    <source>
        <dbReference type="ARBA" id="ARBA00022475"/>
    </source>
</evidence>
<dbReference type="PANTHER" id="PTHR30614:SF10">
    <property type="entry name" value="ARGININE ABC TRANSPORTER PERMEASE PROTEIN ARTM"/>
    <property type="match status" value="1"/>
</dbReference>
<dbReference type="CDD" id="cd06261">
    <property type="entry name" value="TM_PBP2"/>
    <property type="match status" value="1"/>
</dbReference>
<accession>A0A081CZS5</accession>